<gene>
    <name evidence="1" type="ORF">CEXT_521201</name>
</gene>
<dbReference type="EMBL" id="BPLR01015829">
    <property type="protein sequence ID" value="GIY78987.1"/>
    <property type="molecule type" value="Genomic_DNA"/>
</dbReference>
<accession>A0AAV4W873</accession>
<comment type="caution">
    <text evidence="1">The sequence shown here is derived from an EMBL/GenBank/DDBJ whole genome shotgun (WGS) entry which is preliminary data.</text>
</comment>
<proteinExistence type="predicted"/>
<organism evidence="1 2">
    <name type="scientific">Caerostris extrusa</name>
    <name type="common">Bark spider</name>
    <name type="synonym">Caerostris bankana</name>
    <dbReference type="NCBI Taxonomy" id="172846"/>
    <lineage>
        <taxon>Eukaryota</taxon>
        <taxon>Metazoa</taxon>
        <taxon>Ecdysozoa</taxon>
        <taxon>Arthropoda</taxon>
        <taxon>Chelicerata</taxon>
        <taxon>Arachnida</taxon>
        <taxon>Araneae</taxon>
        <taxon>Araneomorphae</taxon>
        <taxon>Entelegynae</taxon>
        <taxon>Araneoidea</taxon>
        <taxon>Araneidae</taxon>
        <taxon>Caerostris</taxon>
    </lineage>
</organism>
<reference evidence="1 2" key="1">
    <citation type="submission" date="2021-06" db="EMBL/GenBank/DDBJ databases">
        <title>Caerostris extrusa draft genome.</title>
        <authorList>
            <person name="Kono N."/>
            <person name="Arakawa K."/>
        </authorList>
    </citation>
    <scope>NUCLEOTIDE SEQUENCE [LARGE SCALE GENOMIC DNA]</scope>
</reference>
<evidence type="ECO:0000313" key="1">
    <source>
        <dbReference type="EMBL" id="GIY78987.1"/>
    </source>
</evidence>
<evidence type="ECO:0008006" key="3">
    <source>
        <dbReference type="Google" id="ProtNLM"/>
    </source>
</evidence>
<evidence type="ECO:0000313" key="2">
    <source>
        <dbReference type="Proteomes" id="UP001054945"/>
    </source>
</evidence>
<keyword evidence="2" id="KW-1185">Reference proteome</keyword>
<sequence length="111" mass="13165">MFHLMSVHLSVFYFLFYGSKHIHYTCLFSSTKSQTKLPRPTFHSVAVPGIKRNRFRNKRMDIKSSKTPNRCRQMEMPEQNGRRSLYSKADVLLLLLSIPLARLYRCWRVVV</sequence>
<protein>
    <recommendedName>
        <fullName evidence="3">Secreted protein</fullName>
    </recommendedName>
</protein>
<name>A0AAV4W873_CAEEX</name>
<dbReference type="AlphaFoldDB" id="A0AAV4W873"/>
<dbReference type="Proteomes" id="UP001054945">
    <property type="component" value="Unassembled WGS sequence"/>
</dbReference>